<gene>
    <name evidence="1" type="ORF">QUW02_07130</name>
</gene>
<accession>A0ABT7U5A0</accession>
<protein>
    <submittedName>
        <fullName evidence="1">Uncharacterized protein</fullName>
    </submittedName>
</protein>
<organism evidence="1 2">
    <name type="scientific">Bacteroides eggerthii</name>
    <dbReference type="NCBI Taxonomy" id="28111"/>
    <lineage>
        <taxon>Bacteria</taxon>
        <taxon>Pseudomonadati</taxon>
        <taxon>Bacteroidota</taxon>
        <taxon>Bacteroidia</taxon>
        <taxon>Bacteroidales</taxon>
        <taxon>Bacteroidaceae</taxon>
        <taxon>Bacteroides</taxon>
    </lineage>
</organism>
<proteinExistence type="predicted"/>
<evidence type="ECO:0000313" key="1">
    <source>
        <dbReference type="EMBL" id="MDM8145694.1"/>
    </source>
</evidence>
<name>A0ABT7U5A0_9BACE</name>
<reference evidence="2" key="1">
    <citation type="submission" date="2023-07" db="EMBL/GenBank/DDBJ databases">
        <title>Identification and characterization of horizontal gene transfer across gut microbiota members of farm animals based on homology search.</title>
        <authorList>
            <person name="Schwarzerova J."/>
            <person name="Nykrynova M."/>
            <person name="Jureckova K."/>
            <person name="Cejkova D."/>
            <person name="Rychlik I."/>
        </authorList>
    </citation>
    <scope>NUCLEOTIDE SEQUENCE [LARGE SCALE GENOMIC DNA]</scope>
    <source>
        <strain evidence="2">ET4</strain>
    </source>
</reference>
<sequence>MAKRRILKKNINGICGELFLSCAFLAGQNPTAEKKDQANKILTDIINLQKDIISRVSHTEPGSVKPFYKKLKEDFNKGVEEIIDNIGKLEE</sequence>
<keyword evidence="2" id="KW-1185">Reference proteome</keyword>
<evidence type="ECO:0000313" key="2">
    <source>
        <dbReference type="Proteomes" id="UP001228403"/>
    </source>
</evidence>
<dbReference type="EMBL" id="JAUDCF010000013">
    <property type="protein sequence ID" value="MDM8145694.1"/>
    <property type="molecule type" value="Genomic_DNA"/>
</dbReference>
<dbReference type="Proteomes" id="UP001228403">
    <property type="component" value="Unassembled WGS sequence"/>
</dbReference>
<comment type="caution">
    <text evidence="1">The sequence shown here is derived from an EMBL/GenBank/DDBJ whole genome shotgun (WGS) entry which is preliminary data.</text>
</comment>